<sequence>MLLLIGLLLISANAKIVPLEKLKVGDIVDIENLSYESTKILDDIFNGFDATRFIETENHEDVFSLRRQKDVCVNSESFTNYDYSPRLYVDDKKLILPPKMKNVTTIKYNNININPSHINDNYLFSIVKVCLLDSEKYLNVELFSEFDYSMVFWHTKEMCRDYLQNSSLSAVNNSFFDSYVYKSQIFTGSGNISLENQINNRVQQISLTEHLVSFFEGRKNLFDKIDKKTVVRIEFRSLPNPPKRTNGGMVPGNMSLKLLEPGDVINIDAENTQYYFNAAGITYKYEKPPSMVQEYTHCYENEKETLTPKTSYSTDSDHPDHYHKFSVFHQTIQSYNYGVDKEYLNNNYKCLKFTICSGLRGQKSSSPNFKIVDLENFSGSNKYNFFENENIALIYGRNYSTSYHVNGVESGDCLFQALMYNASTSKYNAENFRAFPVQRGRIMSASGDHYIENRIKIFLASNPWNIFESLFTAKFDVLDVSLPVFNMLSNSVTVNLYLKKID</sequence>
<dbReference type="Proteomes" id="UP000826195">
    <property type="component" value="Unassembled WGS sequence"/>
</dbReference>
<reference evidence="1 2" key="1">
    <citation type="journal article" date="2021" name="J. Hered.">
        <title>A chromosome-level genome assembly of the parasitoid wasp, Cotesia glomerata (Hymenoptera: Braconidae).</title>
        <authorList>
            <person name="Pinto B.J."/>
            <person name="Weis J.J."/>
            <person name="Gamble T."/>
            <person name="Ode P.J."/>
            <person name="Paul R."/>
            <person name="Zaspel J.M."/>
        </authorList>
    </citation>
    <scope>NUCLEOTIDE SEQUENCE [LARGE SCALE GENOMIC DNA]</scope>
    <source>
        <strain evidence="1">CgM1</strain>
    </source>
</reference>
<evidence type="ECO:0000313" key="2">
    <source>
        <dbReference type="Proteomes" id="UP000826195"/>
    </source>
</evidence>
<proteinExistence type="predicted"/>
<dbReference type="AlphaFoldDB" id="A0AAV7HWE5"/>
<protein>
    <submittedName>
        <fullName evidence="1">Uncharacterized protein</fullName>
    </submittedName>
</protein>
<comment type="caution">
    <text evidence="1">The sequence shown here is derived from an EMBL/GenBank/DDBJ whole genome shotgun (WGS) entry which is preliminary data.</text>
</comment>
<name>A0AAV7HWE5_COTGL</name>
<evidence type="ECO:0000313" key="1">
    <source>
        <dbReference type="EMBL" id="KAH0535686.1"/>
    </source>
</evidence>
<keyword evidence="2" id="KW-1185">Reference proteome</keyword>
<dbReference type="EMBL" id="JAHXZJ010002982">
    <property type="protein sequence ID" value="KAH0535686.1"/>
    <property type="molecule type" value="Genomic_DNA"/>
</dbReference>
<organism evidence="1 2">
    <name type="scientific">Cotesia glomerata</name>
    <name type="common">Lepidopteran parasitic wasp</name>
    <name type="synonym">Apanteles glomeratus</name>
    <dbReference type="NCBI Taxonomy" id="32391"/>
    <lineage>
        <taxon>Eukaryota</taxon>
        <taxon>Metazoa</taxon>
        <taxon>Ecdysozoa</taxon>
        <taxon>Arthropoda</taxon>
        <taxon>Hexapoda</taxon>
        <taxon>Insecta</taxon>
        <taxon>Pterygota</taxon>
        <taxon>Neoptera</taxon>
        <taxon>Endopterygota</taxon>
        <taxon>Hymenoptera</taxon>
        <taxon>Apocrita</taxon>
        <taxon>Ichneumonoidea</taxon>
        <taxon>Braconidae</taxon>
        <taxon>Microgastrinae</taxon>
        <taxon>Cotesia</taxon>
    </lineage>
</organism>
<gene>
    <name evidence="1" type="ORF">KQX54_018181</name>
</gene>
<accession>A0AAV7HWE5</accession>